<dbReference type="GO" id="GO:0005886">
    <property type="term" value="C:plasma membrane"/>
    <property type="evidence" value="ECO:0007669"/>
    <property type="project" value="TreeGrafter"/>
</dbReference>
<dbReference type="SMART" id="SM00267">
    <property type="entry name" value="GGDEF"/>
    <property type="match status" value="1"/>
</dbReference>
<dbReference type="SUPFAM" id="SSF48452">
    <property type="entry name" value="TPR-like"/>
    <property type="match status" value="1"/>
</dbReference>
<dbReference type="Gene3D" id="3.30.70.270">
    <property type="match status" value="1"/>
</dbReference>
<name>A0A1G5G8J0_9FIRM</name>
<evidence type="ECO:0000259" key="1">
    <source>
        <dbReference type="PROSITE" id="PS50887"/>
    </source>
</evidence>
<keyword evidence="3" id="KW-1185">Reference proteome</keyword>
<dbReference type="GO" id="GO:0052621">
    <property type="term" value="F:diguanylate cyclase activity"/>
    <property type="evidence" value="ECO:0007669"/>
    <property type="project" value="TreeGrafter"/>
</dbReference>
<dbReference type="Pfam" id="PF00990">
    <property type="entry name" value="GGDEF"/>
    <property type="match status" value="1"/>
</dbReference>
<sequence length="545" mass="63243">MNIQNYDNEVQIINRELMTARTNMSNDLVGVCDRLLEKAEEVGDINLIGYAYYYLADAYYKLSTEYRKFNENLLKAIEYLQMCGDKEHIIRCYNLFGIDALNHGNIELALDFFLNGIRDCDEYDKNSAVGFVECNIGLIYYDVGEIETALSYIQSGYKHIRKNKEDSLYYLNVLLCYCNEAECYILLDKPESVKKCLLAIKRLESDPRVKSDYFQDILVLDVRMRGNYVLGNMEEYQKYAELLLKTIQTENFFSVDNIDDIYRACRFLMKIGRVDEVEDIVKNVEATISSISIAYLRKQYAKIKCELYSLKNDDEQKYKAYEEFYTYSMAQEKEGIANYRFFTDIREKLSEMERENIALLKKAETDSLTGLGNRYGLNEYADKAFDNAYANQKSLAVEILDVDNFKQYNDTFGHQAGDTCLKTIAEIIVEKCGGNNKIRAFRYGGDEFVIVYEDMTDEEVMWYASNIRLGIKERNLLAPSQEYGKLVTISQGICNSVPISTNKLWDYMYAADNALYEVKEHRKGEIVMLHKVLISQESLDEAKYS</sequence>
<dbReference type="NCBIfam" id="TIGR00254">
    <property type="entry name" value="GGDEF"/>
    <property type="match status" value="1"/>
</dbReference>
<organism evidence="2 3">
    <name type="scientific">Butyrivibrio hungatei</name>
    <dbReference type="NCBI Taxonomy" id="185008"/>
    <lineage>
        <taxon>Bacteria</taxon>
        <taxon>Bacillati</taxon>
        <taxon>Bacillota</taxon>
        <taxon>Clostridia</taxon>
        <taxon>Lachnospirales</taxon>
        <taxon>Lachnospiraceae</taxon>
        <taxon>Butyrivibrio</taxon>
    </lineage>
</organism>
<evidence type="ECO:0000313" key="2">
    <source>
        <dbReference type="EMBL" id="SCY47784.1"/>
    </source>
</evidence>
<dbReference type="InterPro" id="IPR000160">
    <property type="entry name" value="GGDEF_dom"/>
</dbReference>
<dbReference type="PANTHER" id="PTHR45138">
    <property type="entry name" value="REGULATORY COMPONENTS OF SENSORY TRANSDUCTION SYSTEM"/>
    <property type="match status" value="1"/>
</dbReference>
<dbReference type="OrthoDB" id="9805474at2"/>
<feature type="domain" description="GGDEF" evidence="1">
    <location>
        <begin position="393"/>
        <end position="531"/>
    </location>
</feature>
<dbReference type="CDD" id="cd01949">
    <property type="entry name" value="GGDEF"/>
    <property type="match status" value="1"/>
</dbReference>
<dbReference type="InterPro" id="IPR029787">
    <property type="entry name" value="Nucleotide_cyclase"/>
</dbReference>
<evidence type="ECO:0000313" key="3">
    <source>
        <dbReference type="Proteomes" id="UP000183047"/>
    </source>
</evidence>
<dbReference type="Proteomes" id="UP000183047">
    <property type="component" value="Unassembled WGS sequence"/>
</dbReference>
<dbReference type="GO" id="GO:1902201">
    <property type="term" value="P:negative regulation of bacterial-type flagellum-dependent cell motility"/>
    <property type="evidence" value="ECO:0007669"/>
    <property type="project" value="TreeGrafter"/>
</dbReference>
<dbReference type="AlphaFoldDB" id="A0A1G5G8J0"/>
<dbReference type="InterPro" id="IPR043128">
    <property type="entry name" value="Rev_trsase/Diguanyl_cyclase"/>
</dbReference>
<dbReference type="PROSITE" id="PS50887">
    <property type="entry name" value="GGDEF"/>
    <property type="match status" value="1"/>
</dbReference>
<dbReference type="PANTHER" id="PTHR45138:SF9">
    <property type="entry name" value="DIGUANYLATE CYCLASE DGCM-RELATED"/>
    <property type="match status" value="1"/>
</dbReference>
<protein>
    <submittedName>
        <fullName evidence="2">Diguanylate cyclase (GGDEF) domain-containing protein</fullName>
    </submittedName>
</protein>
<accession>A0A1G5G8J0</accession>
<dbReference type="InterPro" id="IPR050469">
    <property type="entry name" value="Diguanylate_Cyclase"/>
</dbReference>
<gene>
    <name evidence="2" type="ORF">SAMN02910451_02759</name>
</gene>
<dbReference type="EMBL" id="FMUR01000019">
    <property type="protein sequence ID" value="SCY47784.1"/>
    <property type="molecule type" value="Genomic_DNA"/>
</dbReference>
<dbReference type="GO" id="GO:0043709">
    <property type="term" value="P:cell adhesion involved in single-species biofilm formation"/>
    <property type="evidence" value="ECO:0007669"/>
    <property type="project" value="TreeGrafter"/>
</dbReference>
<dbReference type="SUPFAM" id="SSF55073">
    <property type="entry name" value="Nucleotide cyclase"/>
    <property type="match status" value="1"/>
</dbReference>
<reference evidence="3" key="1">
    <citation type="submission" date="2016-10" db="EMBL/GenBank/DDBJ databases">
        <authorList>
            <person name="Varghese N."/>
            <person name="Submissions S."/>
        </authorList>
    </citation>
    <scope>NUCLEOTIDE SEQUENCE [LARGE SCALE GENOMIC DNA]</scope>
    <source>
        <strain evidence="3">XBD2006</strain>
    </source>
</reference>
<dbReference type="RefSeq" id="WP_074463170.1">
    <property type="nucleotide sequence ID" value="NZ_FMUR01000019.1"/>
</dbReference>
<dbReference type="Gene3D" id="1.25.40.10">
    <property type="entry name" value="Tetratricopeptide repeat domain"/>
    <property type="match status" value="1"/>
</dbReference>
<dbReference type="InterPro" id="IPR011990">
    <property type="entry name" value="TPR-like_helical_dom_sf"/>
</dbReference>
<proteinExistence type="predicted"/>